<dbReference type="RefSeq" id="WP_202769427.1">
    <property type="nucleotide sequence ID" value="NZ_JAESWA010000029.1"/>
</dbReference>
<dbReference type="Gene3D" id="3.40.50.720">
    <property type="entry name" value="NAD(P)-binding Rossmann-like Domain"/>
    <property type="match status" value="1"/>
</dbReference>
<dbReference type="InterPro" id="IPR046346">
    <property type="entry name" value="Aminoacid_DH-like_N_sf"/>
</dbReference>
<feature type="binding site" evidence="7">
    <location>
        <position position="77"/>
    </location>
    <ligand>
        <name>NADP(+)</name>
        <dbReference type="ChEBI" id="CHEBI:58349"/>
    </ligand>
</feature>
<comment type="caution">
    <text evidence="7">Lacks conserved residue(s) required for the propagation of feature annotation.</text>
</comment>
<evidence type="ECO:0000256" key="7">
    <source>
        <dbReference type="HAMAP-Rule" id="MF_00222"/>
    </source>
</evidence>
<dbReference type="InterPro" id="IPR036291">
    <property type="entry name" value="NAD(P)-bd_dom_sf"/>
</dbReference>
<feature type="binding site" evidence="7">
    <location>
        <position position="240"/>
    </location>
    <ligand>
        <name>shikimate</name>
        <dbReference type="ChEBI" id="CHEBI:36208"/>
    </ligand>
</feature>
<feature type="active site" description="Proton acceptor" evidence="7">
    <location>
        <position position="65"/>
    </location>
</feature>
<dbReference type="Proteomes" id="UP000623681">
    <property type="component" value="Unassembled WGS sequence"/>
</dbReference>
<dbReference type="InterPro" id="IPR022893">
    <property type="entry name" value="Shikimate_DH_fam"/>
</dbReference>
<dbReference type="HAMAP" id="MF_00222">
    <property type="entry name" value="Shikimate_DH_AroE"/>
    <property type="match status" value="1"/>
</dbReference>
<accession>A0A937FHD3</accession>
<dbReference type="GO" id="GO:0019632">
    <property type="term" value="P:shikimate metabolic process"/>
    <property type="evidence" value="ECO:0007669"/>
    <property type="project" value="InterPro"/>
</dbReference>
<sequence>MKLYGLLGEKLGHSLSPEIHEQIFKNLNINGNYALFQIKKEDLSKVIEAINVLGISGVNVTIPYKQEIMKYLDFISEEARNIDAVNTILFKDGKSYGYNTDYFGFQNMLKREEVILEDKIAVVLGTGGASKSVIQCLRDSKVKKIYMVSRNKESIKGYDNTDIVVVSYEELSNISGDMLINTTPVGMYPNVNETPVNKEIISNFEVIVDIIYNPQETKLLKLGKELGLKTINGMYMLIDQAVKAEEIWQERVIDENISNEIYNNLSKAF</sequence>
<evidence type="ECO:0000256" key="6">
    <source>
        <dbReference type="ARBA" id="ARBA00023141"/>
    </source>
</evidence>
<feature type="binding site" evidence="7">
    <location>
        <position position="61"/>
    </location>
    <ligand>
        <name>shikimate</name>
        <dbReference type="ChEBI" id="CHEBI:36208"/>
    </ligand>
</feature>
<evidence type="ECO:0000256" key="1">
    <source>
        <dbReference type="ARBA" id="ARBA00004871"/>
    </source>
</evidence>
<keyword evidence="4 7" id="KW-0521">NADP</keyword>
<feature type="binding site" evidence="7">
    <location>
        <position position="212"/>
    </location>
    <ligand>
        <name>shikimate</name>
        <dbReference type="ChEBI" id="CHEBI:36208"/>
    </ligand>
</feature>
<keyword evidence="5 7" id="KW-0560">Oxidoreductase</keyword>
<keyword evidence="6 7" id="KW-0057">Aromatic amino acid biosynthesis</keyword>
<feature type="binding site" evidence="7">
    <location>
        <position position="210"/>
    </location>
    <ligand>
        <name>NADP(+)</name>
        <dbReference type="ChEBI" id="CHEBI:58349"/>
    </ligand>
</feature>
<dbReference type="SUPFAM" id="SSF51735">
    <property type="entry name" value="NAD(P)-binding Rossmann-fold domains"/>
    <property type="match status" value="1"/>
</dbReference>
<dbReference type="Gene3D" id="3.40.50.10860">
    <property type="entry name" value="Leucine Dehydrogenase, chain A, domain 1"/>
    <property type="match status" value="1"/>
</dbReference>
<dbReference type="GO" id="GO:0008652">
    <property type="term" value="P:amino acid biosynthetic process"/>
    <property type="evidence" value="ECO:0007669"/>
    <property type="project" value="UniProtKB-KW"/>
</dbReference>
<dbReference type="EC" id="1.1.1.25" evidence="2 7"/>
<feature type="binding site" evidence="7">
    <location>
        <position position="233"/>
    </location>
    <ligand>
        <name>NADP(+)</name>
        <dbReference type="ChEBI" id="CHEBI:58349"/>
    </ligand>
</feature>
<dbReference type="EMBL" id="JAESWA010000029">
    <property type="protein sequence ID" value="MBL4933965.1"/>
    <property type="molecule type" value="Genomic_DNA"/>
</dbReference>
<dbReference type="GO" id="GO:0050661">
    <property type="term" value="F:NADP binding"/>
    <property type="evidence" value="ECO:0007669"/>
    <property type="project" value="InterPro"/>
</dbReference>
<dbReference type="AlphaFoldDB" id="A0A937FHD3"/>
<dbReference type="Pfam" id="PF08501">
    <property type="entry name" value="Shikimate_dh_N"/>
    <property type="match status" value="1"/>
</dbReference>
<reference evidence="9" key="1">
    <citation type="submission" date="2021-01" db="EMBL/GenBank/DDBJ databases">
        <title>Genome public.</title>
        <authorList>
            <person name="Liu C."/>
            <person name="Sun Q."/>
        </authorList>
    </citation>
    <scope>NUCLEOTIDE SEQUENCE</scope>
    <source>
        <strain evidence="9">YIM B02565</strain>
    </source>
</reference>
<evidence type="ECO:0000256" key="3">
    <source>
        <dbReference type="ARBA" id="ARBA00022605"/>
    </source>
</evidence>
<feature type="domain" description="Shikimate dehydrogenase substrate binding N-terminal" evidence="8">
    <location>
        <begin position="6"/>
        <end position="88"/>
    </location>
</feature>
<dbReference type="PANTHER" id="PTHR21089">
    <property type="entry name" value="SHIKIMATE DEHYDROGENASE"/>
    <property type="match status" value="1"/>
</dbReference>
<comment type="function">
    <text evidence="7">Involved in the biosynthesis of the chorismate, which leads to the biosynthesis of aromatic amino acids. Catalyzes the reversible NADPH linked reduction of 3-dehydroshikimate (DHSA) to yield shikimate (SA).</text>
</comment>
<keyword evidence="3 7" id="KW-0028">Amino-acid biosynthesis</keyword>
<keyword evidence="10" id="KW-1185">Reference proteome</keyword>
<dbReference type="PANTHER" id="PTHR21089:SF1">
    <property type="entry name" value="BIFUNCTIONAL 3-DEHYDROQUINATE DEHYDRATASE_SHIKIMATE DEHYDROGENASE, CHLOROPLASTIC"/>
    <property type="match status" value="1"/>
</dbReference>
<dbReference type="GO" id="GO:0004764">
    <property type="term" value="F:shikimate 3-dehydrogenase (NADP+) activity"/>
    <property type="evidence" value="ECO:0007669"/>
    <property type="project" value="UniProtKB-UniRule"/>
</dbReference>
<dbReference type="GO" id="GO:0009073">
    <property type="term" value="P:aromatic amino acid family biosynthetic process"/>
    <property type="evidence" value="ECO:0007669"/>
    <property type="project" value="UniProtKB-KW"/>
</dbReference>
<dbReference type="CDD" id="cd01065">
    <property type="entry name" value="NAD_bind_Shikimate_DH"/>
    <property type="match status" value="1"/>
</dbReference>
<protein>
    <recommendedName>
        <fullName evidence="2 7">Shikimate dehydrogenase (NADP(+))</fullName>
        <shortName evidence="7">SDH</shortName>
        <ecNumber evidence="2 7">1.1.1.25</ecNumber>
    </recommendedName>
</protein>
<dbReference type="GO" id="GO:0005829">
    <property type="term" value="C:cytosol"/>
    <property type="evidence" value="ECO:0007669"/>
    <property type="project" value="TreeGrafter"/>
</dbReference>
<comment type="caution">
    <text evidence="9">The sequence shown here is derived from an EMBL/GenBank/DDBJ whole genome shotgun (WGS) entry which is preliminary data.</text>
</comment>
<comment type="catalytic activity">
    <reaction evidence="7">
        <text>shikimate + NADP(+) = 3-dehydroshikimate + NADPH + H(+)</text>
        <dbReference type="Rhea" id="RHEA:17737"/>
        <dbReference type="ChEBI" id="CHEBI:15378"/>
        <dbReference type="ChEBI" id="CHEBI:16630"/>
        <dbReference type="ChEBI" id="CHEBI:36208"/>
        <dbReference type="ChEBI" id="CHEBI:57783"/>
        <dbReference type="ChEBI" id="CHEBI:58349"/>
        <dbReference type="EC" id="1.1.1.25"/>
    </reaction>
</comment>
<gene>
    <name evidence="7 9" type="primary">aroE</name>
    <name evidence="9" type="ORF">JK634_19440</name>
</gene>
<proteinExistence type="inferred from homology"/>
<evidence type="ECO:0000256" key="2">
    <source>
        <dbReference type="ARBA" id="ARBA00012962"/>
    </source>
</evidence>
<comment type="subunit">
    <text evidence="7">Homodimer.</text>
</comment>
<comment type="similarity">
    <text evidence="7">Belongs to the shikimate dehydrogenase family.</text>
</comment>
<dbReference type="InterPro" id="IPR011342">
    <property type="entry name" value="Shikimate_DH"/>
</dbReference>
<evidence type="ECO:0000256" key="4">
    <source>
        <dbReference type="ARBA" id="ARBA00022857"/>
    </source>
</evidence>
<name>A0A937FHD3_9CLOT</name>
<comment type="pathway">
    <text evidence="1 7">Metabolic intermediate biosynthesis; chorismate biosynthesis; chorismate from D-erythrose 4-phosphate and phosphoenolpyruvate: step 4/7.</text>
</comment>
<evidence type="ECO:0000256" key="5">
    <source>
        <dbReference type="ARBA" id="ARBA00023002"/>
    </source>
</evidence>
<organism evidence="9 10">
    <name type="scientific">Clostridium paridis</name>
    <dbReference type="NCBI Taxonomy" id="2803863"/>
    <lineage>
        <taxon>Bacteria</taxon>
        <taxon>Bacillati</taxon>
        <taxon>Bacillota</taxon>
        <taxon>Clostridia</taxon>
        <taxon>Eubacteriales</taxon>
        <taxon>Clostridiaceae</taxon>
        <taxon>Clostridium</taxon>
    </lineage>
</organism>
<dbReference type="SUPFAM" id="SSF53223">
    <property type="entry name" value="Aminoacid dehydrogenase-like, N-terminal domain"/>
    <property type="match status" value="1"/>
</dbReference>
<evidence type="ECO:0000313" key="9">
    <source>
        <dbReference type="EMBL" id="MBL4933965.1"/>
    </source>
</evidence>
<dbReference type="NCBIfam" id="TIGR00507">
    <property type="entry name" value="aroE"/>
    <property type="match status" value="1"/>
</dbReference>
<evidence type="ECO:0000259" key="8">
    <source>
        <dbReference type="Pfam" id="PF08501"/>
    </source>
</evidence>
<feature type="binding site" evidence="7">
    <location>
        <position position="101"/>
    </location>
    <ligand>
        <name>shikimate</name>
        <dbReference type="ChEBI" id="CHEBI:36208"/>
    </ligand>
</feature>
<dbReference type="InterPro" id="IPR013708">
    <property type="entry name" value="Shikimate_DH-bd_N"/>
</dbReference>
<feature type="binding site" evidence="7">
    <location>
        <begin position="14"/>
        <end position="16"/>
    </location>
    <ligand>
        <name>shikimate</name>
        <dbReference type="ChEBI" id="CHEBI:36208"/>
    </ligand>
</feature>
<feature type="binding site" evidence="7">
    <location>
        <position position="86"/>
    </location>
    <ligand>
        <name>shikimate</name>
        <dbReference type="ChEBI" id="CHEBI:36208"/>
    </ligand>
</feature>
<dbReference type="GO" id="GO:0009423">
    <property type="term" value="P:chorismate biosynthetic process"/>
    <property type="evidence" value="ECO:0007669"/>
    <property type="project" value="UniProtKB-UniRule"/>
</dbReference>
<evidence type="ECO:0000313" key="10">
    <source>
        <dbReference type="Proteomes" id="UP000623681"/>
    </source>
</evidence>